<comment type="function">
    <text evidence="4">Inclusion body (IB) resident protein that interacts strongly with lipid droplet (LD) proteins. Involved in LD-mediated IB clearing after protein folding stress, probably by enabling access to the IBs of an LD-stored soluble sterol derivative that acts as a chaperone in inclusion clearing.</text>
</comment>
<feature type="compositionally biased region" description="Low complexity" evidence="5">
    <location>
        <begin position="14"/>
        <end position="34"/>
    </location>
</feature>
<gene>
    <name evidence="6" type="ORF">B0T16DRAFT_416531</name>
</gene>
<dbReference type="GO" id="GO:0005634">
    <property type="term" value="C:nucleus"/>
    <property type="evidence" value="ECO:0007669"/>
    <property type="project" value="TreeGrafter"/>
</dbReference>
<sequence>MSALRSWLRGPGGSSSKPSSKNASPLPSPAASSLTLNGHGKPPPSPAQREVSDIEDAMDATGRIMNDDIEGAEARLRGREKSSAFHQLGLGLATFMRSVLGFEKDIMTEAAALLAETENRAWNDMKKAQKDAEKAAGGGGGWFSKAAPTTSPYGAPGSSSKIYPPGSEFALVYALSLLMNAMVGVMHESLTEGLKGFYKLRRAYATLDGIIQAEEQYVRSLNGDVSATGSAPVSIPSRPRMSDDLMPGSFDESEFADLEGPDRPLGDGKVDSDTGFVDVAGDLSGQQTPGLPTFKISNPDKTTIDDPTLVDEKLGKLSVADTPMTSTPTSSRPQTPSSQNLQDGIILPASQATSSGQPLPFNVDKDLFTTPVDVFVHSGANMCFGILNLILSMVPPAFSRLLYVIGFKGDRDRGIRMLWQASKHPNINGAMAGMMLLQFYNTFLGFSDILPSDSDVKELTKSDADANDVEAVAYPKERCDALLAAMRTRYPDSGLWKLEEARVRANTRRLDEAIEMLKGNSENKMRQITALNNFELSMSSMYALDFSSMRDDFLRCIELNDWSHSLYYYIAGCAELELYRNEYHRAAGLDQDSPEHRVATTEAQKHKKSAEEHLRKAPTVAGRKRFMARQMPFEVFVCRKLQKWEERVKALGVDLADAIGISPAMEMIYLWNGSKRMPMDRLEKARGLLSWERCTASKENVEKMQAEVDEAAIASLAESALLRQLGKGAEARKLAQPLLTMDSTPFKGPTRDDYCLAAAHYETAAVAWMEFCSPEAWPTVDEKSGETASAADIEAFRKEKADECQTYLDKVSKWEAFTLDARFGMRVKAGIETVKWIKSKKGWA</sequence>
<evidence type="ECO:0000313" key="7">
    <source>
        <dbReference type="Proteomes" id="UP001174936"/>
    </source>
</evidence>
<dbReference type="Proteomes" id="UP001174936">
    <property type="component" value="Unassembled WGS sequence"/>
</dbReference>
<evidence type="ECO:0000313" key="6">
    <source>
        <dbReference type="EMBL" id="KAK0643718.1"/>
    </source>
</evidence>
<feature type="region of interest" description="Disordered" evidence="5">
    <location>
        <begin position="224"/>
        <end position="341"/>
    </location>
</feature>
<keyword evidence="7" id="KW-1185">Reference proteome</keyword>
<reference evidence="6" key="1">
    <citation type="submission" date="2023-06" db="EMBL/GenBank/DDBJ databases">
        <title>Genome-scale phylogeny and comparative genomics of the fungal order Sordariales.</title>
        <authorList>
            <consortium name="Lawrence Berkeley National Laboratory"/>
            <person name="Hensen N."/>
            <person name="Bonometti L."/>
            <person name="Westerberg I."/>
            <person name="Brannstrom I.O."/>
            <person name="Guillou S."/>
            <person name="Cros-Aarteil S."/>
            <person name="Calhoun S."/>
            <person name="Haridas S."/>
            <person name="Kuo A."/>
            <person name="Mondo S."/>
            <person name="Pangilinan J."/>
            <person name="Riley R."/>
            <person name="Labutti K."/>
            <person name="Andreopoulos B."/>
            <person name="Lipzen A."/>
            <person name="Chen C."/>
            <person name="Yanf M."/>
            <person name="Daum C."/>
            <person name="Ng V."/>
            <person name="Clum A."/>
            <person name="Steindorff A."/>
            <person name="Ohm R."/>
            <person name="Martin F."/>
            <person name="Silar P."/>
            <person name="Natvig D."/>
            <person name="Lalanne C."/>
            <person name="Gautier V."/>
            <person name="Ament-Velasquez S.L."/>
            <person name="Kruys A."/>
            <person name="Hutchinson M.I."/>
            <person name="Powell A.J."/>
            <person name="Barry K."/>
            <person name="Miller A.N."/>
            <person name="Grigoriev I.V."/>
            <person name="Debuchy R."/>
            <person name="Gladieux P."/>
            <person name="Thoren M.H."/>
            <person name="Johannesson H."/>
        </authorList>
    </citation>
    <scope>NUCLEOTIDE SEQUENCE</scope>
    <source>
        <strain evidence="6">SMH2532-1</strain>
    </source>
</reference>
<feature type="compositionally biased region" description="Basic and acidic residues" evidence="5">
    <location>
        <begin position="260"/>
        <end position="272"/>
    </location>
</feature>
<organism evidence="6 7">
    <name type="scientific">Cercophora newfieldiana</name>
    <dbReference type="NCBI Taxonomy" id="92897"/>
    <lineage>
        <taxon>Eukaryota</taxon>
        <taxon>Fungi</taxon>
        <taxon>Dikarya</taxon>
        <taxon>Ascomycota</taxon>
        <taxon>Pezizomycotina</taxon>
        <taxon>Sordariomycetes</taxon>
        <taxon>Sordariomycetidae</taxon>
        <taxon>Sordariales</taxon>
        <taxon>Lasiosphaeriaceae</taxon>
        <taxon>Cercophora</taxon>
    </lineage>
</organism>
<protein>
    <recommendedName>
        <fullName evidence="2">Inclusion body clearance protein IML2</fullName>
    </recommendedName>
    <alternativeName>
        <fullName evidence="3">Inclusion body clearance protein iml2</fullName>
    </alternativeName>
</protein>
<dbReference type="EMBL" id="JAULSV010000005">
    <property type="protein sequence ID" value="KAK0643718.1"/>
    <property type="molecule type" value="Genomic_DNA"/>
</dbReference>
<evidence type="ECO:0000256" key="4">
    <source>
        <dbReference type="ARBA" id="ARBA00043897"/>
    </source>
</evidence>
<dbReference type="InterPro" id="IPR019412">
    <property type="entry name" value="IML2/TPR_39"/>
</dbReference>
<dbReference type="GO" id="GO:0005741">
    <property type="term" value="C:mitochondrial outer membrane"/>
    <property type="evidence" value="ECO:0007669"/>
    <property type="project" value="TreeGrafter"/>
</dbReference>
<evidence type="ECO:0000256" key="1">
    <source>
        <dbReference type="ARBA" id="ARBA00011408"/>
    </source>
</evidence>
<evidence type="ECO:0000256" key="3">
    <source>
        <dbReference type="ARBA" id="ARBA00019539"/>
    </source>
</evidence>
<accession>A0AA40CNB2</accession>
<dbReference type="PANTHER" id="PTHR31859">
    <property type="entry name" value="TETRATRICOPEPTIDE REPEAT PROTEIN 39 FAMILY MEMBER"/>
    <property type="match status" value="1"/>
</dbReference>
<feature type="compositionally biased region" description="Low complexity" evidence="5">
    <location>
        <begin position="322"/>
        <end position="338"/>
    </location>
</feature>
<dbReference type="Pfam" id="PF10300">
    <property type="entry name" value="Iml2-TPR_39"/>
    <property type="match status" value="1"/>
</dbReference>
<dbReference type="PANTHER" id="PTHR31859:SF1">
    <property type="entry name" value="TETRATRICOPEPTIDE REPEAT PROTEIN 39C"/>
    <property type="match status" value="1"/>
</dbReference>
<dbReference type="GO" id="GO:0005829">
    <property type="term" value="C:cytosol"/>
    <property type="evidence" value="ECO:0007669"/>
    <property type="project" value="TreeGrafter"/>
</dbReference>
<proteinExistence type="predicted"/>
<evidence type="ECO:0000256" key="2">
    <source>
        <dbReference type="ARBA" id="ARBA00018424"/>
    </source>
</evidence>
<feature type="region of interest" description="Disordered" evidence="5">
    <location>
        <begin position="1"/>
        <end position="52"/>
    </location>
</feature>
<evidence type="ECO:0000256" key="5">
    <source>
        <dbReference type="SAM" id="MobiDB-lite"/>
    </source>
</evidence>
<feature type="compositionally biased region" description="Polar residues" evidence="5">
    <location>
        <begin position="284"/>
        <end position="301"/>
    </location>
</feature>
<dbReference type="AlphaFoldDB" id="A0AA40CNB2"/>
<name>A0AA40CNB2_9PEZI</name>
<comment type="caution">
    <text evidence="6">The sequence shown here is derived from an EMBL/GenBank/DDBJ whole genome shotgun (WGS) entry which is preliminary data.</text>
</comment>
<comment type="subunit">
    <text evidence="1">Interacts with lipid droplet proteins.</text>
</comment>